<reference evidence="1" key="1">
    <citation type="journal article" date="2019" name="Sci. Rep.">
        <title>Draft genome of Tanacetum cinerariifolium, the natural source of mosquito coil.</title>
        <authorList>
            <person name="Yamashiro T."/>
            <person name="Shiraishi A."/>
            <person name="Satake H."/>
            <person name="Nakayama K."/>
        </authorList>
    </citation>
    <scope>NUCLEOTIDE SEQUENCE</scope>
</reference>
<name>A0A699XJE5_TANCI</name>
<comment type="caution">
    <text evidence="1">The sequence shown here is derived from an EMBL/GenBank/DDBJ whole genome shotgun (WGS) entry which is preliminary data.</text>
</comment>
<protein>
    <submittedName>
        <fullName evidence="1">Uncharacterized protein</fullName>
    </submittedName>
</protein>
<proteinExistence type="predicted"/>
<evidence type="ECO:0000313" key="1">
    <source>
        <dbReference type="EMBL" id="GFD59313.1"/>
    </source>
</evidence>
<sequence>SAARTSCAGLRLLRRAPACASRWWCTLSGRRGRGRSRAHRTTYWPLG</sequence>
<organism evidence="1">
    <name type="scientific">Tanacetum cinerariifolium</name>
    <name type="common">Dalmatian daisy</name>
    <name type="synonym">Chrysanthemum cinerariifolium</name>
    <dbReference type="NCBI Taxonomy" id="118510"/>
    <lineage>
        <taxon>Eukaryota</taxon>
        <taxon>Viridiplantae</taxon>
        <taxon>Streptophyta</taxon>
        <taxon>Embryophyta</taxon>
        <taxon>Tracheophyta</taxon>
        <taxon>Spermatophyta</taxon>
        <taxon>Magnoliopsida</taxon>
        <taxon>eudicotyledons</taxon>
        <taxon>Gunneridae</taxon>
        <taxon>Pentapetalae</taxon>
        <taxon>asterids</taxon>
        <taxon>campanulids</taxon>
        <taxon>Asterales</taxon>
        <taxon>Asteraceae</taxon>
        <taxon>Asteroideae</taxon>
        <taxon>Anthemideae</taxon>
        <taxon>Anthemidinae</taxon>
        <taxon>Tanacetum</taxon>
    </lineage>
</organism>
<accession>A0A699XJE5</accession>
<dbReference type="EMBL" id="BKCJ011863430">
    <property type="protein sequence ID" value="GFD59313.1"/>
    <property type="molecule type" value="Genomic_DNA"/>
</dbReference>
<gene>
    <name evidence="1" type="ORF">Tci_931282</name>
</gene>
<dbReference type="AlphaFoldDB" id="A0A699XJE5"/>
<feature type="non-terminal residue" evidence="1">
    <location>
        <position position="1"/>
    </location>
</feature>